<evidence type="ECO:0000256" key="2">
    <source>
        <dbReference type="ARBA" id="ARBA00022691"/>
    </source>
</evidence>
<dbReference type="SFLD" id="SFLDG01101">
    <property type="entry name" value="Uncharacterised_Radical_SAM_Su"/>
    <property type="match status" value="1"/>
</dbReference>
<evidence type="ECO:0000313" key="8">
    <source>
        <dbReference type="EMBL" id="CEP78990.1"/>
    </source>
</evidence>
<evidence type="ECO:0000313" key="9">
    <source>
        <dbReference type="Proteomes" id="UP000032809"/>
    </source>
</evidence>
<dbReference type="InterPro" id="IPR027596">
    <property type="entry name" value="AmmeMemoSam_rS"/>
</dbReference>
<keyword evidence="3 6" id="KW-0479">Metal-binding</keyword>
<dbReference type="GO" id="GO:0003824">
    <property type="term" value="F:catalytic activity"/>
    <property type="evidence" value="ECO:0007669"/>
    <property type="project" value="InterPro"/>
</dbReference>
<gene>
    <name evidence="8" type="ORF">DTL3_1702</name>
</gene>
<dbReference type="Pfam" id="PF04055">
    <property type="entry name" value="Radical_SAM"/>
    <property type="match status" value="1"/>
</dbReference>
<evidence type="ECO:0000256" key="5">
    <source>
        <dbReference type="ARBA" id="ARBA00023014"/>
    </source>
</evidence>
<feature type="binding site" evidence="6">
    <location>
        <position position="87"/>
    </location>
    <ligand>
        <name>[4Fe-4S] cluster</name>
        <dbReference type="ChEBI" id="CHEBI:49883"/>
        <note>4Fe-4S-S-AdoMet</note>
    </ligand>
</feature>
<dbReference type="CDD" id="cd01335">
    <property type="entry name" value="Radical_SAM"/>
    <property type="match status" value="1"/>
</dbReference>
<name>A0A0C7P3T9_DEFTU</name>
<dbReference type="Proteomes" id="UP000032809">
    <property type="component" value="Chromosome I"/>
</dbReference>
<dbReference type="PIRSF" id="PIRSF004869">
    <property type="entry name" value="PflX_prd"/>
    <property type="match status" value="1"/>
</dbReference>
<dbReference type="KEGG" id="dtn:DTL3_1702"/>
<keyword evidence="1" id="KW-0004">4Fe-4S</keyword>
<feature type="binding site" evidence="6">
    <location>
        <position position="83"/>
    </location>
    <ligand>
        <name>[4Fe-4S] cluster</name>
        <dbReference type="ChEBI" id="CHEBI:49883"/>
        <note>4Fe-4S-S-AdoMet</note>
    </ligand>
</feature>
<evidence type="ECO:0000256" key="4">
    <source>
        <dbReference type="ARBA" id="ARBA00023004"/>
    </source>
</evidence>
<reference evidence="9" key="1">
    <citation type="submission" date="2014-11" db="EMBL/GenBank/DDBJ databases">
        <authorList>
            <person name="Wibberg D."/>
        </authorList>
    </citation>
    <scope>NUCLEOTIDE SEQUENCE [LARGE SCALE GENOMIC DNA]</scope>
    <source>
        <strain evidence="9">L3</strain>
    </source>
</reference>
<evidence type="ECO:0000259" key="7">
    <source>
        <dbReference type="PROSITE" id="PS51918"/>
    </source>
</evidence>
<keyword evidence="4 6" id="KW-0408">Iron</keyword>
<dbReference type="SFLD" id="SFLDS00029">
    <property type="entry name" value="Radical_SAM"/>
    <property type="match status" value="1"/>
</dbReference>
<dbReference type="InterPro" id="IPR007197">
    <property type="entry name" value="rSAM"/>
</dbReference>
<protein>
    <submittedName>
        <fullName evidence="8">Radical SAM domain-containing protein</fullName>
    </submittedName>
</protein>
<feature type="domain" description="Radical SAM core" evidence="7">
    <location>
        <begin position="68"/>
        <end position="289"/>
    </location>
</feature>
<keyword evidence="5 6" id="KW-0411">Iron-sulfur</keyword>
<dbReference type="PATRIC" id="fig|1006576.9.peg.1699"/>
<dbReference type="PROSITE" id="PS51918">
    <property type="entry name" value="RADICAL_SAM"/>
    <property type="match status" value="1"/>
</dbReference>
<dbReference type="OrthoDB" id="9778883at2"/>
<dbReference type="NCBIfam" id="TIGR04337">
    <property type="entry name" value="AmmeMemoSam_rS"/>
    <property type="match status" value="1"/>
</dbReference>
<dbReference type="SUPFAM" id="SSF102114">
    <property type="entry name" value="Radical SAM enzymes"/>
    <property type="match status" value="1"/>
</dbReference>
<feature type="binding site" evidence="6">
    <location>
        <position position="90"/>
    </location>
    <ligand>
        <name>[4Fe-4S] cluster</name>
        <dbReference type="ChEBI" id="CHEBI:49883"/>
        <note>4Fe-4S-S-AdoMet</note>
    </ligand>
</feature>
<keyword evidence="2 6" id="KW-0949">S-adenosyl-L-methionine</keyword>
<dbReference type="EMBL" id="LN824141">
    <property type="protein sequence ID" value="CEP78990.1"/>
    <property type="molecule type" value="Genomic_DNA"/>
</dbReference>
<evidence type="ECO:0000256" key="3">
    <source>
        <dbReference type="ARBA" id="ARBA00022723"/>
    </source>
</evidence>
<evidence type="ECO:0000256" key="1">
    <source>
        <dbReference type="ARBA" id="ARBA00022485"/>
    </source>
</evidence>
<dbReference type="InterPro" id="IPR016431">
    <property type="entry name" value="Pyrv-formate_lyase-activ_prd"/>
</dbReference>
<accession>A0A0C7P3T9</accession>
<dbReference type="InterPro" id="IPR058240">
    <property type="entry name" value="rSAM_sf"/>
</dbReference>
<proteinExistence type="predicted"/>
<sequence length="333" mass="38348">MKINSLFYEVYKDDILKCTLCPHECILYPNKKGICGVRQNIGGEMYSLNYADTTSMGLDPMEKKPLYHFHPGEKILSLGTWGCNLQCPFCQNYDISQEKPTNLRKVFPKALPAILENYENVHGVAYTYSEPIVWFEFVLDSARAIKYADPENYNVLVTNGYINEEALKLMLQYIDALNVDLKCFDDKIYRKYLKGSLEPVKRTIQLSIESNLHVEVTTLIVPTINDDLDMLEKEFIWLSSLSKDIPLHLSRYHPSYKFDKPATNLSFLEEAYKLAKEYLNFVYLGNVRKPEYESTYCPDCGVLLISRNGYNIDIKGLNPKGECENCGRKVVEV</sequence>
<dbReference type="PANTHER" id="PTHR30352:SF5">
    <property type="entry name" value="PYRUVATE FORMATE-LYASE 1-ACTIVATING ENZYME"/>
    <property type="match status" value="1"/>
</dbReference>
<dbReference type="AlphaFoldDB" id="A0A0C7P3T9"/>
<organism evidence="8 9">
    <name type="scientific">Defluviitoga tunisiensis</name>
    <dbReference type="NCBI Taxonomy" id="1006576"/>
    <lineage>
        <taxon>Bacteria</taxon>
        <taxon>Thermotogati</taxon>
        <taxon>Thermotogota</taxon>
        <taxon>Thermotogae</taxon>
        <taxon>Petrotogales</taxon>
        <taxon>Petrotogaceae</taxon>
        <taxon>Defluviitoga</taxon>
    </lineage>
</organism>
<dbReference type="Gene3D" id="3.20.20.70">
    <property type="entry name" value="Aldolase class I"/>
    <property type="match status" value="1"/>
</dbReference>
<dbReference type="GO" id="GO:0051539">
    <property type="term" value="F:4 iron, 4 sulfur cluster binding"/>
    <property type="evidence" value="ECO:0007669"/>
    <property type="project" value="UniProtKB-KW"/>
</dbReference>
<dbReference type="PANTHER" id="PTHR30352">
    <property type="entry name" value="PYRUVATE FORMATE-LYASE-ACTIVATING ENZYME"/>
    <property type="match status" value="1"/>
</dbReference>
<comment type="cofactor">
    <cofactor evidence="6">
        <name>[4Fe-4S] cluster</name>
        <dbReference type="ChEBI" id="CHEBI:49883"/>
    </cofactor>
    <text evidence="6">Binds 1 [4Fe-4S] cluster. The cluster is coordinated with 3 cysteines and an exchangeable S-adenosyl-L-methionine.</text>
</comment>
<dbReference type="HOGENOM" id="CLU_044176_1_0_0"/>
<dbReference type="STRING" id="1006576.DTL3_1702"/>
<dbReference type="InterPro" id="IPR013785">
    <property type="entry name" value="Aldolase_TIM"/>
</dbReference>
<keyword evidence="9" id="KW-1185">Reference proteome</keyword>
<dbReference type="InterPro" id="IPR034457">
    <property type="entry name" value="Organic_radical-activating"/>
</dbReference>
<evidence type="ECO:0000256" key="6">
    <source>
        <dbReference type="PIRSR" id="PIRSR004869-50"/>
    </source>
</evidence>
<dbReference type="GO" id="GO:0046872">
    <property type="term" value="F:metal ion binding"/>
    <property type="evidence" value="ECO:0007669"/>
    <property type="project" value="UniProtKB-KW"/>
</dbReference>
<dbReference type="RefSeq" id="WP_045088332.1">
    <property type="nucleotide sequence ID" value="NZ_LN824141.1"/>
</dbReference>